<dbReference type="OrthoDB" id="6159439at2759"/>
<feature type="compositionally biased region" description="Polar residues" evidence="8">
    <location>
        <begin position="133"/>
        <end position="143"/>
    </location>
</feature>
<feature type="region of interest" description="Disordered" evidence="8">
    <location>
        <begin position="477"/>
        <end position="514"/>
    </location>
</feature>
<dbReference type="InterPro" id="IPR050720">
    <property type="entry name" value="Engrailed_Homeobox_TFs"/>
</dbReference>
<organism evidence="10 11">
    <name type="scientific">Amorphotheca resinae ATCC 22711</name>
    <dbReference type="NCBI Taxonomy" id="857342"/>
    <lineage>
        <taxon>Eukaryota</taxon>
        <taxon>Fungi</taxon>
        <taxon>Dikarya</taxon>
        <taxon>Ascomycota</taxon>
        <taxon>Pezizomycotina</taxon>
        <taxon>Leotiomycetes</taxon>
        <taxon>Helotiales</taxon>
        <taxon>Amorphothecaceae</taxon>
        <taxon>Amorphotheca</taxon>
    </lineage>
</organism>
<dbReference type="InterPro" id="IPR001356">
    <property type="entry name" value="HD"/>
</dbReference>
<feature type="region of interest" description="Disordered" evidence="8">
    <location>
        <begin position="264"/>
        <end position="379"/>
    </location>
</feature>
<dbReference type="CDD" id="cd00086">
    <property type="entry name" value="homeodomain"/>
    <property type="match status" value="1"/>
</dbReference>
<name>A0A2T3B3A7_AMORE</name>
<dbReference type="GO" id="GO:0016586">
    <property type="term" value="C:RSC-type complex"/>
    <property type="evidence" value="ECO:0007669"/>
    <property type="project" value="TreeGrafter"/>
</dbReference>
<evidence type="ECO:0000256" key="2">
    <source>
        <dbReference type="ARBA" id="ARBA00010896"/>
    </source>
</evidence>
<feature type="compositionally biased region" description="Low complexity" evidence="8">
    <location>
        <begin position="306"/>
        <end position="322"/>
    </location>
</feature>
<keyword evidence="4 6" id="KW-0371">Homeobox</keyword>
<protein>
    <recommendedName>
        <fullName evidence="9">Homeobox domain-containing protein</fullName>
    </recommendedName>
</protein>
<feature type="compositionally biased region" description="Polar residues" evidence="8">
    <location>
        <begin position="323"/>
        <end position="338"/>
    </location>
</feature>
<dbReference type="InterPro" id="IPR017970">
    <property type="entry name" value="Homeobox_CS"/>
</dbReference>
<gene>
    <name evidence="10" type="ORF">M430DRAFT_27194</name>
</gene>
<feature type="domain" description="Homeobox" evidence="9">
    <location>
        <begin position="55"/>
        <end position="115"/>
    </location>
</feature>
<keyword evidence="3 6" id="KW-0238">DNA-binding</keyword>
<evidence type="ECO:0000313" key="10">
    <source>
        <dbReference type="EMBL" id="PSS20113.1"/>
    </source>
</evidence>
<feature type="region of interest" description="Disordered" evidence="8">
    <location>
        <begin position="108"/>
        <end position="143"/>
    </location>
</feature>
<evidence type="ECO:0000256" key="5">
    <source>
        <dbReference type="ARBA" id="ARBA00023242"/>
    </source>
</evidence>
<keyword evidence="5 6" id="KW-0539">Nucleus</keyword>
<feature type="DNA-binding region" description="Homeobox" evidence="6">
    <location>
        <begin position="57"/>
        <end position="116"/>
    </location>
</feature>
<evidence type="ECO:0000256" key="8">
    <source>
        <dbReference type="SAM" id="MobiDB-lite"/>
    </source>
</evidence>
<evidence type="ECO:0000256" key="1">
    <source>
        <dbReference type="ARBA" id="ARBA00004123"/>
    </source>
</evidence>
<dbReference type="STRING" id="857342.A0A2T3B3A7"/>
<dbReference type="Proteomes" id="UP000241818">
    <property type="component" value="Unassembled WGS sequence"/>
</dbReference>
<accession>A0A2T3B3A7</accession>
<dbReference type="RefSeq" id="XP_024721383.1">
    <property type="nucleotide sequence ID" value="XM_024865549.1"/>
</dbReference>
<evidence type="ECO:0000256" key="3">
    <source>
        <dbReference type="ARBA" id="ARBA00023125"/>
    </source>
</evidence>
<evidence type="ECO:0000259" key="9">
    <source>
        <dbReference type="PROSITE" id="PS50071"/>
    </source>
</evidence>
<dbReference type="PROSITE" id="PS00027">
    <property type="entry name" value="HOMEOBOX_1"/>
    <property type="match status" value="1"/>
</dbReference>
<dbReference type="PROSITE" id="PS50071">
    <property type="entry name" value="HOMEOBOX_2"/>
    <property type="match status" value="1"/>
</dbReference>
<dbReference type="InterPro" id="IPR009057">
    <property type="entry name" value="Homeodomain-like_sf"/>
</dbReference>
<dbReference type="Pfam" id="PF00046">
    <property type="entry name" value="Homeodomain"/>
    <property type="match status" value="1"/>
</dbReference>
<dbReference type="InParanoid" id="A0A2T3B3A7"/>
<evidence type="ECO:0000313" key="11">
    <source>
        <dbReference type="Proteomes" id="UP000241818"/>
    </source>
</evidence>
<evidence type="ECO:0000256" key="7">
    <source>
        <dbReference type="RuleBase" id="RU000682"/>
    </source>
</evidence>
<dbReference type="PANTHER" id="PTHR24341:SF6">
    <property type="entry name" value="HOMEOBOX PROTEIN INVECTED"/>
    <property type="match status" value="1"/>
</dbReference>
<dbReference type="Gene3D" id="1.10.10.60">
    <property type="entry name" value="Homeodomain-like"/>
    <property type="match status" value="1"/>
</dbReference>
<comment type="subcellular location">
    <subcellularLocation>
        <location evidence="1 6 7">Nucleus</location>
    </subcellularLocation>
</comment>
<evidence type="ECO:0000256" key="6">
    <source>
        <dbReference type="PROSITE-ProRule" id="PRU00108"/>
    </source>
</evidence>
<dbReference type="SUPFAM" id="SSF46689">
    <property type="entry name" value="Homeodomain-like"/>
    <property type="match status" value="1"/>
</dbReference>
<sequence>MEYLEQPSYHHFQHRHHDPMAQGIPAFLDAQQSLHTYAALARQQSTAMMGIPNVPKAPETKPRLGKEEVEVLEREFKKNPKPTTQTKRQFAEDMGVDLARINNWFQNRRAKRKQEKKQEAYEAGQKQEAMGYSETSSPDNYLNTPAYMNDSHVLSSMQQPSGPYSLMGSGPPPAVAPYNPQYSDPTTATIESLHRTMAVAQAASQQQDFHRGFSEQQETLATFDDSLLQNSSSMGDRAQFPSVGTFDNSHYPYDSFSSNLYSASSQSLPEHHSSPTTENAPTPFLGYSTSPSGADVHGPQPQATFPSQASSGQSQDGAPAQQNDSGASQSPEDSSSTMLPIGFKYEIAESEESSELPPASSASFKSPPPTDIASRRKKVHVKPAALIADPMMRRPSAGPRTVSQAEGFRRRSDTPLTSPMRRIVSAGGNRSIISGRVSKSGVESAQRSPINLGGFADVSSFLEHNYHNLRQPSLCRSSLSSSSLAPPTPMSPRGGEMTLAHREGPRSTASPVDGGMNFVFNAGVPGCFTTMDGDQNLSPPETPQDQISLQPLSTGWASGVEFQDKQWQFEVPDEPLYTPAQENFPLDLQMPQPSYLSNASQPVTPAFGHFNPNFSFGQESPQYKHDSPQYTVSSHSEYSFPDAQYGMGNTSPMTKHKTFQFSNTTAADFSEK</sequence>
<dbReference type="GO" id="GO:0003677">
    <property type="term" value="F:DNA binding"/>
    <property type="evidence" value="ECO:0007669"/>
    <property type="project" value="UniProtKB-UniRule"/>
</dbReference>
<dbReference type="EMBL" id="KZ679010">
    <property type="protein sequence ID" value="PSS20113.1"/>
    <property type="molecule type" value="Genomic_DNA"/>
</dbReference>
<proteinExistence type="inferred from homology"/>
<dbReference type="AlphaFoldDB" id="A0A2T3B3A7"/>
<dbReference type="SMART" id="SM00389">
    <property type="entry name" value="HOX"/>
    <property type="match status" value="1"/>
</dbReference>
<dbReference type="PANTHER" id="PTHR24341">
    <property type="entry name" value="HOMEOBOX PROTEIN ENGRAILED"/>
    <property type="match status" value="1"/>
</dbReference>
<feature type="region of interest" description="Disordered" evidence="8">
    <location>
        <begin position="392"/>
        <end position="421"/>
    </location>
</feature>
<feature type="compositionally biased region" description="Low complexity" evidence="8">
    <location>
        <begin position="355"/>
        <end position="365"/>
    </location>
</feature>
<reference evidence="10 11" key="1">
    <citation type="journal article" date="2018" name="New Phytol.">
        <title>Comparative genomics and transcriptomics depict ericoid mycorrhizal fungi as versatile saprotrophs and plant mutualists.</title>
        <authorList>
            <person name="Martino E."/>
            <person name="Morin E."/>
            <person name="Grelet G.A."/>
            <person name="Kuo A."/>
            <person name="Kohler A."/>
            <person name="Daghino S."/>
            <person name="Barry K.W."/>
            <person name="Cichocki N."/>
            <person name="Clum A."/>
            <person name="Dockter R.B."/>
            <person name="Hainaut M."/>
            <person name="Kuo R.C."/>
            <person name="LaButti K."/>
            <person name="Lindahl B.D."/>
            <person name="Lindquist E.A."/>
            <person name="Lipzen A."/>
            <person name="Khouja H.R."/>
            <person name="Magnuson J."/>
            <person name="Murat C."/>
            <person name="Ohm R.A."/>
            <person name="Singer S.W."/>
            <person name="Spatafora J.W."/>
            <person name="Wang M."/>
            <person name="Veneault-Fourrey C."/>
            <person name="Henrissat B."/>
            <person name="Grigoriev I.V."/>
            <person name="Martin F.M."/>
            <person name="Perotto S."/>
        </authorList>
    </citation>
    <scope>NUCLEOTIDE SEQUENCE [LARGE SCALE GENOMIC DNA]</scope>
    <source>
        <strain evidence="10 11">ATCC 22711</strain>
    </source>
</reference>
<evidence type="ECO:0000256" key="4">
    <source>
        <dbReference type="ARBA" id="ARBA00023155"/>
    </source>
</evidence>
<comment type="similarity">
    <text evidence="2">Belongs to the engrailed homeobox family.</text>
</comment>
<feature type="region of interest" description="Disordered" evidence="8">
    <location>
        <begin position="617"/>
        <end position="636"/>
    </location>
</feature>
<dbReference type="GeneID" id="36573630"/>
<dbReference type="GO" id="GO:0000981">
    <property type="term" value="F:DNA-binding transcription factor activity, RNA polymerase II-specific"/>
    <property type="evidence" value="ECO:0007669"/>
    <property type="project" value="InterPro"/>
</dbReference>
<keyword evidence="11" id="KW-1185">Reference proteome</keyword>